<feature type="compositionally biased region" description="Basic and acidic residues" evidence="2">
    <location>
        <begin position="392"/>
        <end position="427"/>
    </location>
</feature>
<feature type="compositionally biased region" description="Basic and acidic residues" evidence="2">
    <location>
        <begin position="439"/>
        <end position="454"/>
    </location>
</feature>
<reference evidence="4" key="1">
    <citation type="submission" date="2018-11" db="EMBL/GenBank/DDBJ databases">
        <authorList>
            <person name="Alioto T."/>
            <person name="Alioto T."/>
        </authorList>
    </citation>
    <scope>NUCLEOTIDE SEQUENCE</scope>
</reference>
<dbReference type="InterPro" id="IPR014752">
    <property type="entry name" value="Arrestin-like_C"/>
</dbReference>
<comment type="caution">
    <text evidence="4">The sequence shown here is derived from an EMBL/GenBank/DDBJ whole genome shotgun (WGS) entry which is preliminary data.</text>
</comment>
<organism evidence="4 5">
    <name type="scientific">Mytilus galloprovincialis</name>
    <name type="common">Mediterranean mussel</name>
    <dbReference type="NCBI Taxonomy" id="29158"/>
    <lineage>
        <taxon>Eukaryota</taxon>
        <taxon>Metazoa</taxon>
        <taxon>Spiralia</taxon>
        <taxon>Lophotrochozoa</taxon>
        <taxon>Mollusca</taxon>
        <taxon>Bivalvia</taxon>
        <taxon>Autobranchia</taxon>
        <taxon>Pteriomorphia</taxon>
        <taxon>Mytilida</taxon>
        <taxon>Mytiloidea</taxon>
        <taxon>Mytilidae</taxon>
        <taxon>Mytilinae</taxon>
        <taxon>Mytilus</taxon>
    </lineage>
</organism>
<dbReference type="InterPro" id="IPR050357">
    <property type="entry name" value="Arrestin_domain-protein"/>
</dbReference>
<dbReference type="Proteomes" id="UP000596742">
    <property type="component" value="Unassembled WGS sequence"/>
</dbReference>
<evidence type="ECO:0000313" key="4">
    <source>
        <dbReference type="EMBL" id="VDI61034.1"/>
    </source>
</evidence>
<dbReference type="InterPro" id="IPR011022">
    <property type="entry name" value="Arrestin_C-like"/>
</dbReference>
<dbReference type="GO" id="GO:0005737">
    <property type="term" value="C:cytoplasm"/>
    <property type="evidence" value="ECO:0007669"/>
    <property type="project" value="TreeGrafter"/>
</dbReference>
<proteinExistence type="inferred from homology"/>
<feature type="compositionally biased region" description="Low complexity" evidence="2">
    <location>
        <begin position="458"/>
        <end position="486"/>
    </location>
</feature>
<feature type="region of interest" description="Disordered" evidence="2">
    <location>
        <begin position="381"/>
        <end position="486"/>
    </location>
</feature>
<feature type="domain" description="Arrestin C-terminal-like" evidence="3">
    <location>
        <begin position="172"/>
        <end position="308"/>
    </location>
</feature>
<evidence type="ECO:0000256" key="2">
    <source>
        <dbReference type="SAM" id="MobiDB-lite"/>
    </source>
</evidence>
<dbReference type="AlphaFoldDB" id="A0A8B6GAF3"/>
<dbReference type="InterPro" id="IPR014756">
    <property type="entry name" value="Ig_E-set"/>
</dbReference>
<dbReference type="SUPFAM" id="SSF81296">
    <property type="entry name" value="E set domains"/>
    <property type="match status" value="2"/>
</dbReference>
<evidence type="ECO:0000259" key="3">
    <source>
        <dbReference type="SMART" id="SM01017"/>
    </source>
</evidence>
<dbReference type="OrthoDB" id="7785529at2759"/>
<sequence length="597" mass="67245">MDYIKQFEIELDKDVYYAGETLSGCVLVKNTENVKVQGIRLVLRGKAHVEWRITKAGERRTVRDDEYYIDEKKVIWGKDKHEDGGIPIMPRGNHRYHFQFKLPESALPSSFESKIGTIRYYIRMTMDIPYSSSPQGIKYFTIVGPHIDCMEEKYLTPTRGSDKRNSCCLCCNRGPVSLQAELERSAYCCGENLRLKATVQNGSSQEVWLFCKLVQVVDFFINKGVLGLSKSASHRVWEYKGENVCPDHSEKFDNLYCLLQVPIMPPTIMLEVCSVIQISYELQVCLIMADKGQVLELDFPITVATAPYRVTNAPFPILQYDHAITSVEGGMYVSSEFQLGQVYIGEGEEPDDEVILYRPVYVCVPHEKIMVTNIDREGHMSRAGSRISMTRLNDRKFQLESRSSKSRSEEIKREDSITDSPVLERSRTLLSPDSASMDRGSDIEVNKTPSEDISKSGPETPVSVPETPVSIPESPVSIPETPVSVPEISKSEEVTLHLEDMDSSVTDLNTFKNCNGTSVNADICKENSESVVNDCIVNKTVKEIVETPTEDLNDSTETSNCKKMYANDEPANIKCDHTPEVILVRSDPETEEPSEKT</sequence>
<dbReference type="PANTHER" id="PTHR11188:SF144">
    <property type="entry name" value="ARRESTIN C-TERMINAL-LIKE DOMAIN-CONTAINING PROTEIN"/>
    <property type="match status" value="1"/>
</dbReference>
<evidence type="ECO:0000256" key="1">
    <source>
        <dbReference type="ARBA" id="ARBA00005298"/>
    </source>
</evidence>
<evidence type="ECO:0000313" key="5">
    <source>
        <dbReference type="Proteomes" id="UP000596742"/>
    </source>
</evidence>
<name>A0A8B6GAF3_MYTGA</name>
<dbReference type="Pfam" id="PF00339">
    <property type="entry name" value="Arrestin_N"/>
    <property type="match status" value="1"/>
</dbReference>
<dbReference type="PANTHER" id="PTHR11188">
    <property type="entry name" value="ARRESTIN DOMAIN CONTAINING PROTEIN"/>
    <property type="match status" value="1"/>
</dbReference>
<dbReference type="InterPro" id="IPR011021">
    <property type="entry name" value="Arrestin-like_N"/>
</dbReference>
<dbReference type="Gene3D" id="2.60.40.640">
    <property type="match status" value="2"/>
</dbReference>
<dbReference type="GO" id="GO:0015031">
    <property type="term" value="P:protein transport"/>
    <property type="evidence" value="ECO:0007669"/>
    <property type="project" value="TreeGrafter"/>
</dbReference>
<feature type="domain" description="Arrestin C-terminal-like" evidence="3">
    <location>
        <begin position="1"/>
        <end position="149"/>
    </location>
</feature>
<comment type="similarity">
    <text evidence="1">Belongs to the arrestin family.</text>
</comment>
<protein>
    <recommendedName>
        <fullName evidence="3">Arrestin C-terminal-like domain-containing protein</fullName>
    </recommendedName>
</protein>
<accession>A0A8B6GAF3</accession>
<keyword evidence="5" id="KW-1185">Reference proteome</keyword>
<dbReference type="Pfam" id="PF02752">
    <property type="entry name" value="Arrestin_C"/>
    <property type="match status" value="1"/>
</dbReference>
<gene>
    <name evidence="4" type="ORF">MGAL_10B003255</name>
</gene>
<dbReference type="SMART" id="SM01017">
    <property type="entry name" value="Arrestin_C"/>
    <property type="match status" value="2"/>
</dbReference>
<dbReference type="EMBL" id="UYJE01008106">
    <property type="protein sequence ID" value="VDI61034.1"/>
    <property type="molecule type" value="Genomic_DNA"/>
</dbReference>